<proteinExistence type="inferred from homology"/>
<organism evidence="6 7">
    <name type="scientific">Marine Group III euryarchaeote CG-Bathy1</name>
    <dbReference type="NCBI Taxonomy" id="1889001"/>
    <lineage>
        <taxon>Archaea</taxon>
        <taxon>Methanobacteriati</taxon>
        <taxon>Thermoplasmatota</taxon>
        <taxon>Thermoplasmata</taxon>
        <taxon>Candidatus Thermoprofundales</taxon>
    </lineage>
</organism>
<accession>A0A1J5TKA6</accession>
<reference evidence="6 7" key="1">
    <citation type="submission" date="2016-08" db="EMBL/GenBank/DDBJ databases">
        <title>New Insights into Marine Group III Euryarchaeota, from dark to light.</title>
        <authorList>
            <person name="Haro-Moreno J.M."/>
            <person name="Rodriguez-Valera F."/>
            <person name="Lopez-Garcia P."/>
            <person name="Moreira D."/>
            <person name="Martin-Cuadrado A.B."/>
        </authorList>
    </citation>
    <scope>NUCLEOTIDE SEQUENCE [LARGE SCALE GENOMIC DNA]</scope>
    <source>
        <strain evidence="6">CG-Bathy1</strain>
    </source>
</reference>
<dbReference type="EMBL" id="MIYU01000012">
    <property type="protein sequence ID" value="OIR16616.1"/>
    <property type="molecule type" value="Genomic_DNA"/>
</dbReference>
<dbReference type="InterPro" id="IPR023572">
    <property type="entry name" value="Archease_dom"/>
</dbReference>
<protein>
    <recommendedName>
        <fullName evidence="5">Archease domain-containing protein</fullName>
    </recommendedName>
</protein>
<dbReference type="InterPro" id="IPR002804">
    <property type="entry name" value="Archease"/>
</dbReference>
<dbReference type="GO" id="GO:0046872">
    <property type="term" value="F:metal ion binding"/>
    <property type="evidence" value="ECO:0007669"/>
    <property type="project" value="UniProtKB-KW"/>
</dbReference>
<keyword evidence="4" id="KW-0106">Calcium</keyword>
<evidence type="ECO:0000313" key="7">
    <source>
        <dbReference type="Proteomes" id="UP000183815"/>
    </source>
</evidence>
<evidence type="ECO:0000256" key="1">
    <source>
        <dbReference type="ARBA" id="ARBA00007963"/>
    </source>
</evidence>
<dbReference type="PANTHER" id="PTHR12682">
    <property type="entry name" value="ARCHEASE"/>
    <property type="match status" value="1"/>
</dbReference>
<name>A0A1J5TKA6_9ARCH</name>
<keyword evidence="3" id="KW-0479">Metal-binding</keyword>
<evidence type="ECO:0000256" key="4">
    <source>
        <dbReference type="ARBA" id="ARBA00022837"/>
    </source>
</evidence>
<gene>
    <name evidence="6" type="ORF">BEU04_01380</name>
</gene>
<dbReference type="InterPro" id="IPR036820">
    <property type="entry name" value="Archease_dom_sf"/>
</dbReference>
<evidence type="ECO:0000259" key="5">
    <source>
        <dbReference type="Pfam" id="PF01951"/>
    </source>
</evidence>
<dbReference type="AlphaFoldDB" id="A0A1J5TKA6"/>
<keyword evidence="2" id="KW-0819">tRNA processing</keyword>
<feature type="domain" description="Archease" evidence="5">
    <location>
        <begin position="4"/>
        <end position="133"/>
    </location>
</feature>
<comment type="caution">
    <text evidence="6">The sequence shown here is derived from an EMBL/GenBank/DDBJ whole genome shotgun (WGS) entry which is preliminary data.</text>
</comment>
<sequence length="134" mass="14696">MRAQLDHTADVGIEIKSDTFQEALSEACLALTEIITGGNLVKPSKELNFKITYSDSSHLLVDILNELIVLFDSENFLSGQARITLSDSEATVFLSGDTYSPEKYGYGVEVKAISYHNLKVTTGPPSHIVFILDL</sequence>
<dbReference type="PANTHER" id="PTHR12682:SF11">
    <property type="entry name" value="PROTEIN ARCHEASE"/>
    <property type="match status" value="1"/>
</dbReference>
<dbReference type="SUPFAM" id="SSF69819">
    <property type="entry name" value="MTH1598-like"/>
    <property type="match status" value="1"/>
</dbReference>
<dbReference type="GO" id="GO:0008033">
    <property type="term" value="P:tRNA processing"/>
    <property type="evidence" value="ECO:0007669"/>
    <property type="project" value="UniProtKB-KW"/>
</dbReference>
<comment type="similarity">
    <text evidence="1">Belongs to the archease family.</text>
</comment>
<evidence type="ECO:0000313" key="6">
    <source>
        <dbReference type="EMBL" id="OIR16616.1"/>
    </source>
</evidence>
<dbReference type="Gene3D" id="3.55.10.10">
    <property type="entry name" value="Archease domain"/>
    <property type="match status" value="1"/>
</dbReference>
<dbReference type="Pfam" id="PF01951">
    <property type="entry name" value="Archease"/>
    <property type="match status" value="1"/>
</dbReference>
<dbReference type="Proteomes" id="UP000183815">
    <property type="component" value="Unassembled WGS sequence"/>
</dbReference>
<evidence type="ECO:0000256" key="2">
    <source>
        <dbReference type="ARBA" id="ARBA00022694"/>
    </source>
</evidence>
<evidence type="ECO:0000256" key="3">
    <source>
        <dbReference type="ARBA" id="ARBA00022723"/>
    </source>
</evidence>